<dbReference type="Gene3D" id="1.10.10.1400">
    <property type="entry name" value="Terminase, small subunit, N-terminal DNA-binding domain, HTH motif"/>
    <property type="match status" value="1"/>
</dbReference>
<keyword evidence="1" id="KW-1188">Viral release from host cell</keyword>
<dbReference type="EMBL" id="SZPQ01000041">
    <property type="protein sequence ID" value="TKI03566.1"/>
    <property type="molecule type" value="Genomic_DNA"/>
</dbReference>
<dbReference type="InterPro" id="IPR005335">
    <property type="entry name" value="Terminase_ssu"/>
</dbReference>
<dbReference type="InterPro" id="IPR038713">
    <property type="entry name" value="Terminase_Gp1_N_sf"/>
</dbReference>
<organism evidence="4 5">
    <name type="scientific">Martelella alba</name>
    <dbReference type="NCBI Taxonomy" id="2590451"/>
    <lineage>
        <taxon>Bacteria</taxon>
        <taxon>Pseudomonadati</taxon>
        <taxon>Pseudomonadota</taxon>
        <taxon>Alphaproteobacteria</taxon>
        <taxon>Hyphomicrobiales</taxon>
        <taxon>Aurantimonadaceae</taxon>
        <taxon>Martelella</taxon>
    </lineage>
</organism>
<evidence type="ECO:0000256" key="3">
    <source>
        <dbReference type="SAM" id="MobiDB-lite"/>
    </source>
</evidence>
<protein>
    <submittedName>
        <fullName evidence="4">Terminase small subunit</fullName>
    </submittedName>
</protein>
<dbReference type="Proteomes" id="UP000305202">
    <property type="component" value="Unassembled WGS sequence"/>
</dbReference>
<dbReference type="InterPro" id="IPR052404">
    <property type="entry name" value="SPP1-like_terminase"/>
</dbReference>
<dbReference type="PANTHER" id="PTHR41328:SF2">
    <property type="entry name" value="TERMINASE SMALL SUBUNIT"/>
    <property type="match status" value="1"/>
</dbReference>
<dbReference type="RefSeq" id="WP_136992306.1">
    <property type="nucleotide sequence ID" value="NZ_SZPQ01000041.1"/>
</dbReference>
<comment type="caution">
    <text evidence="4">The sequence shown here is derived from an EMBL/GenBank/DDBJ whole genome shotgun (WGS) entry which is preliminary data.</text>
</comment>
<feature type="region of interest" description="Disordered" evidence="3">
    <location>
        <begin position="283"/>
        <end position="324"/>
    </location>
</feature>
<proteinExistence type="predicted"/>
<accession>A0ABY2SFQ9</accession>
<evidence type="ECO:0000256" key="1">
    <source>
        <dbReference type="ARBA" id="ARBA00022612"/>
    </source>
</evidence>
<sequence>MAKPDWGELQQRFLSDHAKSGISPKEWCEEQGLNYTSARRYIKKPTAQKTAQRKLRTAQAEKSAEKLVANEALTKQQRNFVAEYLKDGNATQAAIRAGYSVKSAEQIGYQLLQKTPVAQEIAQQQKASAQRTLIEADDVLEKMWQLATFDANELAEYRRGCCRRCWGVDHKYQWTEDEYNAAVEKAELRDKPIPDNSGGMDYNPTREPYPDCPHCGGEGIGRVFLHDTRNLSPLARLAYSGVKIGKGTIEMTSISREKMLENVARHLGLFDSKNARRLQELEMERRELDNGAAKKQSGQHSGPEDDYKLQALTPDEPLPENPIL</sequence>
<name>A0ABY2SFQ9_9HYPH</name>
<gene>
    <name evidence="4" type="ORF">FCN80_21040</name>
</gene>
<reference evidence="4 5" key="1">
    <citation type="submission" date="2019-04" db="EMBL/GenBank/DDBJ databases">
        <authorList>
            <person name="Li M."/>
            <person name="Gao C."/>
        </authorList>
    </citation>
    <scope>NUCLEOTIDE SEQUENCE [LARGE SCALE GENOMIC DNA]</scope>
    <source>
        <strain evidence="4 5">BGMRC 2031</strain>
    </source>
</reference>
<dbReference type="PANTHER" id="PTHR41328">
    <property type="entry name" value="TERMINASE SMALL SUBUNIT-RELATED"/>
    <property type="match status" value="1"/>
</dbReference>
<keyword evidence="2" id="KW-0231">Viral genome packaging</keyword>
<keyword evidence="5" id="KW-1185">Reference proteome</keyword>
<evidence type="ECO:0000256" key="2">
    <source>
        <dbReference type="ARBA" id="ARBA00023219"/>
    </source>
</evidence>
<evidence type="ECO:0000313" key="4">
    <source>
        <dbReference type="EMBL" id="TKI03566.1"/>
    </source>
</evidence>
<evidence type="ECO:0000313" key="5">
    <source>
        <dbReference type="Proteomes" id="UP000305202"/>
    </source>
</evidence>
<dbReference type="Pfam" id="PF03592">
    <property type="entry name" value="Terminase_2"/>
    <property type="match status" value="1"/>
</dbReference>